<dbReference type="PROSITE" id="PS50059">
    <property type="entry name" value="FKBP_PPIASE"/>
    <property type="match status" value="1"/>
</dbReference>
<accession>A0AAN7JHE2</accession>
<dbReference type="InterPro" id="IPR001179">
    <property type="entry name" value="PPIase_FKBP_dom"/>
</dbReference>
<dbReference type="GO" id="GO:0003755">
    <property type="term" value="F:peptidyl-prolyl cis-trans isomerase activity"/>
    <property type="evidence" value="ECO:0007669"/>
    <property type="project" value="UniProtKB-KW"/>
</dbReference>
<evidence type="ECO:0000256" key="5">
    <source>
        <dbReference type="PROSITE-ProRule" id="PRU00277"/>
    </source>
</evidence>
<evidence type="ECO:0000313" key="7">
    <source>
        <dbReference type="EMBL" id="KAK4743095.1"/>
    </source>
</evidence>
<dbReference type="AlphaFoldDB" id="A0AAN7JHE2"/>
<keyword evidence="3 5" id="KW-0697">Rotamase</keyword>
<feature type="domain" description="PPIase FKBP-type" evidence="6">
    <location>
        <begin position="33"/>
        <end position="134"/>
    </location>
</feature>
<evidence type="ECO:0000256" key="3">
    <source>
        <dbReference type="ARBA" id="ARBA00023110"/>
    </source>
</evidence>
<comment type="caution">
    <text evidence="7">The sequence shown here is derived from an EMBL/GenBank/DDBJ whole genome shotgun (WGS) entry which is preliminary data.</text>
</comment>
<evidence type="ECO:0000259" key="6">
    <source>
        <dbReference type="PROSITE" id="PS50059"/>
    </source>
</evidence>
<dbReference type="InterPro" id="IPR046357">
    <property type="entry name" value="PPIase_dom_sf"/>
</dbReference>
<gene>
    <name evidence="7" type="ORF">SAY87_001096</name>
</gene>
<comment type="catalytic activity">
    <reaction evidence="1 5">
        <text>[protein]-peptidylproline (omega=180) = [protein]-peptidylproline (omega=0)</text>
        <dbReference type="Rhea" id="RHEA:16237"/>
        <dbReference type="Rhea" id="RHEA-COMP:10747"/>
        <dbReference type="Rhea" id="RHEA-COMP:10748"/>
        <dbReference type="ChEBI" id="CHEBI:83833"/>
        <dbReference type="ChEBI" id="CHEBI:83834"/>
        <dbReference type="EC" id="5.2.1.8"/>
    </reaction>
</comment>
<evidence type="ECO:0000256" key="4">
    <source>
        <dbReference type="ARBA" id="ARBA00023235"/>
    </source>
</evidence>
<evidence type="ECO:0000256" key="1">
    <source>
        <dbReference type="ARBA" id="ARBA00000971"/>
    </source>
</evidence>
<dbReference type="EC" id="5.2.1.8" evidence="2 5"/>
<dbReference type="Proteomes" id="UP001345219">
    <property type="component" value="Chromosome 1"/>
</dbReference>
<reference evidence="7 8" key="1">
    <citation type="journal article" date="2023" name="Hortic Res">
        <title>Pangenome of water caltrop reveals structural variations and asymmetric subgenome divergence after allopolyploidization.</title>
        <authorList>
            <person name="Zhang X."/>
            <person name="Chen Y."/>
            <person name="Wang L."/>
            <person name="Yuan Y."/>
            <person name="Fang M."/>
            <person name="Shi L."/>
            <person name="Lu R."/>
            <person name="Comes H.P."/>
            <person name="Ma Y."/>
            <person name="Chen Y."/>
            <person name="Huang G."/>
            <person name="Zhou Y."/>
            <person name="Zheng Z."/>
            <person name="Qiu Y."/>
        </authorList>
    </citation>
    <scope>NUCLEOTIDE SEQUENCE [LARGE SCALE GENOMIC DNA]</scope>
    <source>
        <tissue evidence="7">Roots</tissue>
    </source>
</reference>
<dbReference type="SUPFAM" id="SSF54534">
    <property type="entry name" value="FKBP-like"/>
    <property type="match status" value="1"/>
</dbReference>
<dbReference type="Gene3D" id="3.10.50.40">
    <property type="match status" value="1"/>
</dbReference>
<keyword evidence="4 5" id="KW-0413">Isomerase</keyword>
<evidence type="ECO:0000313" key="8">
    <source>
        <dbReference type="Proteomes" id="UP001345219"/>
    </source>
</evidence>
<dbReference type="Pfam" id="PF00254">
    <property type="entry name" value="FKBP_C"/>
    <property type="match status" value="1"/>
</dbReference>
<sequence>MEDDAIDLSGDGRVLKKILSRPKPDDISPSESRLLVDVRYEGVLAEMSEVSDTTHEDSTIFSFEIGTGYIISAWAIALRTMKVFFFLPVCNSLSSSAMNYPFSHLCYVGENAKITCKSGYTYGSSSSPPDILPN</sequence>
<dbReference type="InterPro" id="IPR050689">
    <property type="entry name" value="FKBP-type_PPIase"/>
</dbReference>
<organism evidence="7 8">
    <name type="scientific">Trapa incisa</name>
    <dbReference type="NCBI Taxonomy" id="236973"/>
    <lineage>
        <taxon>Eukaryota</taxon>
        <taxon>Viridiplantae</taxon>
        <taxon>Streptophyta</taxon>
        <taxon>Embryophyta</taxon>
        <taxon>Tracheophyta</taxon>
        <taxon>Spermatophyta</taxon>
        <taxon>Magnoliopsida</taxon>
        <taxon>eudicotyledons</taxon>
        <taxon>Gunneridae</taxon>
        <taxon>Pentapetalae</taxon>
        <taxon>rosids</taxon>
        <taxon>malvids</taxon>
        <taxon>Myrtales</taxon>
        <taxon>Lythraceae</taxon>
        <taxon>Trapa</taxon>
    </lineage>
</organism>
<evidence type="ECO:0000256" key="2">
    <source>
        <dbReference type="ARBA" id="ARBA00013194"/>
    </source>
</evidence>
<dbReference type="EMBL" id="JAXIOK010000023">
    <property type="protein sequence ID" value="KAK4743095.1"/>
    <property type="molecule type" value="Genomic_DNA"/>
</dbReference>
<keyword evidence="8" id="KW-1185">Reference proteome</keyword>
<dbReference type="PANTHER" id="PTHR10516:SF412">
    <property type="entry name" value="PEPTIDYL-PROLYL CIS-TRANS ISOMERASE FKBP20-1"/>
    <property type="match status" value="1"/>
</dbReference>
<dbReference type="PANTHER" id="PTHR10516">
    <property type="entry name" value="PEPTIDYL-PROLYL CIS-TRANS ISOMERASE"/>
    <property type="match status" value="1"/>
</dbReference>
<dbReference type="GO" id="GO:0005737">
    <property type="term" value="C:cytoplasm"/>
    <property type="evidence" value="ECO:0007669"/>
    <property type="project" value="TreeGrafter"/>
</dbReference>
<proteinExistence type="predicted"/>
<name>A0AAN7JHE2_9MYRT</name>
<protein>
    <recommendedName>
        <fullName evidence="2 5">peptidylprolyl isomerase</fullName>
        <ecNumber evidence="2 5">5.2.1.8</ecNumber>
    </recommendedName>
</protein>